<dbReference type="InterPro" id="IPR033891">
    <property type="entry name" value="TTC38"/>
</dbReference>
<dbReference type="EMBL" id="QFYS01000010">
    <property type="protein sequence ID" value="RAK62847.1"/>
    <property type="molecule type" value="Genomic_DNA"/>
</dbReference>
<dbReference type="SUPFAM" id="SSF48452">
    <property type="entry name" value="TPR-like"/>
    <property type="match status" value="1"/>
</dbReference>
<organism evidence="5 6">
    <name type="scientific">Phenylobacterium kunshanense</name>
    <dbReference type="NCBI Taxonomy" id="1445034"/>
    <lineage>
        <taxon>Bacteria</taxon>
        <taxon>Pseudomonadati</taxon>
        <taxon>Pseudomonadota</taxon>
        <taxon>Alphaproteobacteria</taxon>
        <taxon>Caulobacterales</taxon>
        <taxon>Caulobacteraceae</taxon>
        <taxon>Phenylobacterium</taxon>
    </lineage>
</organism>
<dbReference type="InterPro" id="IPR011990">
    <property type="entry name" value="TPR-like_helical_dom_sf"/>
</dbReference>
<name>A0A328B7H3_9CAUL</name>
<evidence type="ECO:0000256" key="4">
    <source>
        <dbReference type="ARBA" id="ARBA00022803"/>
    </source>
</evidence>
<dbReference type="Gene3D" id="1.25.40.10">
    <property type="entry name" value="Tetratricopeptide repeat domain"/>
    <property type="match status" value="1"/>
</dbReference>
<dbReference type="PANTHER" id="PTHR16263">
    <property type="entry name" value="TETRATRICOPEPTIDE REPEAT PROTEIN 38"/>
    <property type="match status" value="1"/>
</dbReference>
<keyword evidence="3" id="KW-0677">Repeat</keyword>
<reference evidence="5 6" key="1">
    <citation type="submission" date="2018-05" db="EMBL/GenBank/DDBJ databases">
        <authorList>
            <person name="Lanie J.A."/>
            <person name="Ng W.-L."/>
            <person name="Kazmierczak K.M."/>
            <person name="Andrzejewski T.M."/>
            <person name="Davidsen T.M."/>
            <person name="Wayne K.J."/>
            <person name="Tettelin H."/>
            <person name="Glass J.I."/>
            <person name="Rusch D."/>
            <person name="Podicherti R."/>
            <person name="Tsui H.-C.T."/>
            <person name="Winkler M.E."/>
        </authorList>
    </citation>
    <scope>NUCLEOTIDE SEQUENCE [LARGE SCALE GENOMIC DNA]</scope>
    <source>
        <strain evidence="5 6">BUT-10</strain>
    </source>
</reference>
<proteinExistence type="inferred from homology"/>
<dbReference type="RefSeq" id="WP_111277830.1">
    <property type="nucleotide sequence ID" value="NZ_QFYS01000010.1"/>
</dbReference>
<dbReference type="PANTHER" id="PTHR16263:SF4">
    <property type="entry name" value="TETRATRICOPEPTIDE REPEAT PROTEIN 38"/>
    <property type="match status" value="1"/>
</dbReference>
<evidence type="ECO:0000256" key="2">
    <source>
        <dbReference type="ARBA" id="ARBA00019992"/>
    </source>
</evidence>
<evidence type="ECO:0000313" key="5">
    <source>
        <dbReference type="EMBL" id="RAK62847.1"/>
    </source>
</evidence>
<evidence type="ECO:0000256" key="3">
    <source>
        <dbReference type="ARBA" id="ARBA00022737"/>
    </source>
</evidence>
<dbReference type="AlphaFoldDB" id="A0A328B7H3"/>
<accession>A0A328B7H3</accession>
<comment type="caution">
    <text evidence="5">The sequence shown here is derived from an EMBL/GenBank/DDBJ whole genome shotgun (WGS) entry which is preliminary data.</text>
</comment>
<comment type="similarity">
    <text evidence="1">Belongs to the TTC38 family.</text>
</comment>
<dbReference type="CDD" id="cd05804">
    <property type="entry name" value="StaR_like"/>
    <property type="match status" value="1"/>
</dbReference>
<keyword evidence="6" id="KW-1185">Reference proteome</keyword>
<dbReference type="Proteomes" id="UP000249524">
    <property type="component" value="Unassembled WGS sequence"/>
</dbReference>
<keyword evidence="4" id="KW-0802">TPR repeat</keyword>
<dbReference type="OrthoDB" id="9815900at2"/>
<gene>
    <name evidence="5" type="ORF">DJ019_18515</name>
</gene>
<sequence>MAKDHHGLELTGASATAAGLYQKALEAQICYAGDAFTPLEAALADSPDFVMAHVLKGWITLMGADTPTAAIGAAAYEAARTLPASSREQGHIAALAALLAGELRGAARILEDVTIEHPHDLLALQAGQNMDFLLGDARMKRDRIGRVLPHWSRDMPGWHGVLGLHAFGLEETGHYERAEDAGREAISLQPRNNWAQHAVAHVMVMQGRHADGVRWMRQENAAWQPEAMLGVHNWWHTALFHMGLGETSEVLALYDGPIYGEPTAFGFNMADAAALLWRLELMGVDVGGRWNILADRFASEPAGRNAFVDTHAMMAYVGAGRDADQAALLAAQDQAIAGPGDNAMFVRDVGRFTIPAIQAFGRGDDAKAIELLRDVRNRAGRFGGSHAQRDVLDLTLIAAARRAGATALERALLAEREAAMPLAREAIRALAA</sequence>
<evidence type="ECO:0000256" key="1">
    <source>
        <dbReference type="ARBA" id="ARBA00005857"/>
    </source>
</evidence>
<protein>
    <recommendedName>
        <fullName evidence="2">Tetratricopeptide repeat protein 38</fullName>
    </recommendedName>
</protein>
<evidence type="ECO:0000313" key="6">
    <source>
        <dbReference type="Proteomes" id="UP000249524"/>
    </source>
</evidence>